<evidence type="ECO:0000256" key="7">
    <source>
        <dbReference type="SAM" id="MobiDB-lite"/>
    </source>
</evidence>
<feature type="region of interest" description="Disordered" evidence="7">
    <location>
        <begin position="45"/>
        <end position="147"/>
    </location>
</feature>
<organism evidence="9 10">
    <name type="scientific">Niveomyces insectorum RCEF 264</name>
    <dbReference type="NCBI Taxonomy" id="1081102"/>
    <lineage>
        <taxon>Eukaryota</taxon>
        <taxon>Fungi</taxon>
        <taxon>Dikarya</taxon>
        <taxon>Ascomycota</taxon>
        <taxon>Pezizomycotina</taxon>
        <taxon>Sordariomycetes</taxon>
        <taxon>Hypocreomycetidae</taxon>
        <taxon>Hypocreales</taxon>
        <taxon>Cordycipitaceae</taxon>
        <taxon>Niveomyces</taxon>
    </lineage>
</organism>
<comment type="caution">
    <text evidence="9">The sequence shown here is derived from an EMBL/GenBank/DDBJ whole genome shotgun (WGS) entry which is preliminary data.</text>
</comment>
<dbReference type="EMBL" id="AZHD01000009">
    <property type="protein sequence ID" value="OAA60293.1"/>
    <property type="molecule type" value="Genomic_DNA"/>
</dbReference>
<feature type="region of interest" description="Disordered" evidence="7">
    <location>
        <begin position="457"/>
        <end position="480"/>
    </location>
</feature>
<keyword evidence="6" id="KW-0539">Nucleus</keyword>
<keyword evidence="1" id="KW-0479">Metal-binding</keyword>
<evidence type="ECO:0000259" key="8">
    <source>
        <dbReference type="PROSITE" id="PS50048"/>
    </source>
</evidence>
<dbReference type="PROSITE" id="PS50048">
    <property type="entry name" value="ZN2_CY6_FUNGAL_2"/>
    <property type="match status" value="1"/>
</dbReference>
<evidence type="ECO:0000256" key="6">
    <source>
        <dbReference type="ARBA" id="ARBA00023242"/>
    </source>
</evidence>
<protein>
    <submittedName>
        <fullName evidence="9">Acetamidase regulatory protein</fullName>
    </submittedName>
</protein>
<dbReference type="SMART" id="SM00906">
    <property type="entry name" value="Fungal_trans"/>
    <property type="match status" value="1"/>
</dbReference>
<dbReference type="PANTHER" id="PTHR47171:SF4">
    <property type="entry name" value="ACETAMIDASE REGULATORY PROTEIN"/>
    <property type="match status" value="1"/>
</dbReference>
<keyword evidence="2" id="KW-0862">Zinc</keyword>
<gene>
    <name evidence="9" type="ORF">SPI_05417</name>
</gene>
<dbReference type="Gene3D" id="4.10.240.10">
    <property type="entry name" value="Zn(2)-C6 fungal-type DNA-binding domain"/>
    <property type="match status" value="1"/>
</dbReference>
<evidence type="ECO:0000313" key="10">
    <source>
        <dbReference type="Proteomes" id="UP000076874"/>
    </source>
</evidence>
<keyword evidence="10" id="KW-1185">Reference proteome</keyword>
<dbReference type="Pfam" id="PF00172">
    <property type="entry name" value="Zn_clus"/>
    <property type="match status" value="1"/>
</dbReference>
<dbReference type="GO" id="GO:0003677">
    <property type="term" value="F:DNA binding"/>
    <property type="evidence" value="ECO:0007669"/>
    <property type="project" value="UniProtKB-KW"/>
</dbReference>
<feature type="compositionally biased region" description="Gly residues" evidence="7">
    <location>
        <begin position="584"/>
        <end position="593"/>
    </location>
</feature>
<dbReference type="Pfam" id="PF04082">
    <property type="entry name" value="Fungal_trans"/>
    <property type="match status" value="1"/>
</dbReference>
<keyword evidence="3" id="KW-0805">Transcription regulation</keyword>
<feature type="region of interest" description="Disordered" evidence="7">
    <location>
        <begin position="584"/>
        <end position="629"/>
    </location>
</feature>
<dbReference type="SMART" id="SM00066">
    <property type="entry name" value="GAL4"/>
    <property type="match status" value="1"/>
</dbReference>
<dbReference type="InterPro" id="IPR001138">
    <property type="entry name" value="Zn2Cys6_DnaBD"/>
</dbReference>
<evidence type="ECO:0000256" key="3">
    <source>
        <dbReference type="ARBA" id="ARBA00023015"/>
    </source>
</evidence>
<name>A0A167T7A9_9HYPO</name>
<evidence type="ECO:0000256" key="2">
    <source>
        <dbReference type="ARBA" id="ARBA00022833"/>
    </source>
</evidence>
<dbReference type="OrthoDB" id="39175at2759"/>
<accession>A0A167T7A9</accession>
<dbReference type="CDD" id="cd00067">
    <property type="entry name" value="GAL4"/>
    <property type="match status" value="1"/>
</dbReference>
<dbReference type="InterPro" id="IPR052073">
    <property type="entry name" value="Amide_Lactam_Regulators"/>
</dbReference>
<feature type="compositionally biased region" description="Polar residues" evidence="7">
    <location>
        <begin position="120"/>
        <end position="135"/>
    </location>
</feature>
<feature type="domain" description="Zn(2)-C6 fungal-type" evidence="8">
    <location>
        <begin position="12"/>
        <end position="43"/>
    </location>
</feature>
<keyword evidence="4" id="KW-0238">DNA-binding</keyword>
<evidence type="ECO:0000256" key="1">
    <source>
        <dbReference type="ARBA" id="ARBA00022723"/>
    </source>
</evidence>
<keyword evidence="5" id="KW-0804">Transcription</keyword>
<dbReference type="PROSITE" id="PS00463">
    <property type="entry name" value="ZN2_CY6_FUNGAL_1"/>
    <property type="match status" value="1"/>
</dbReference>
<dbReference type="Proteomes" id="UP000076874">
    <property type="component" value="Unassembled WGS sequence"/>
</dbReference>
<feature type="compositionally biased region" description="Low complexity" evidence="7">
    <location>
        <begin position="59"/>
        <end position="72"/>
    </location>
</feature>
<dbReference type="CDD" id="cd12148">
    <property type="entry name" value="fungal_TF_MHR"/>
    <property type="match status" value="1"/>
</dbReference>
<feature type="compositionally biased region" description="Gly residues" evidence="7">
    <location>
        <begin position="603"/>
        <end position="618"/>
    </location>
</feature>
<dbReference type="PANTHER" id="PTHR47171">
    <property type="entry name" value="FARA-RELATED"/>
    <property type="match status" value="1"/>
</dbReference>
<dbReference type="AlphaFoldDB" id="A0A167T7A9"/>
<dbReference type="GO" id="GO:0006351">
    <property type="term" value="P:DNA-templated transcription"/>
    <property type="evidence" value="ECO:0007669"/>
    <property type="project" value="InterPro"/>
</dbReference>
<evidence type="ECO:0000256" key="5">
    <source>
        <dbReference type="ARBA" id="ARBA00023163"/>
    </source>
</evidence>
<reference evidence="9 10" key="1">
    <citation type="journal article" date="2016" name="Genome Biol. Evol.">
        <title>Divergent and convergent evolution of fungal pathogenicity.</title>
        <authorList>
            <person name="Shang Y."/>
            <person name="Xiao G."/>
            <person name="Zheng P."/>
            <person name="Cen K."/>
            <person name="Zhan S."/>
            <person name="Wang C."/>
        </authorList>
    </citation>
    <scope>NUCLEOTIDE SEQUENCE [LARGE SCALE GENOMIC DNA]</scope>
    <source>
        <strain evidence="9 10">RCEF 264</strain>
    </source>
</reference>
<evidence type="ECO:0000256" key="4">
    <source>
        <dbReference type="ARBA" id="ARBA00023125"/>
    </source>
</evidence>
<dbReference type="InterPro" id="IPR036864">
    <property type="entry name" value="Zn2-C6_fun-type_DNA-bd_sf"/>
</dbReference>
<dbReference type="SUPFAM" id="SSF57701">
    <property type="entry name" value="Zn2/Cys6 DNA-binding domain"/>
    <property type="match status" value="1"/>
</dbReference>
<dbReference type="InterPro" id="IPR007219">
    <property type="entry name" value="XnlR_reg_dom"/>
</dbReference>
<evidence type="ECO:0000313" key="9">
    <source>
        <dbReference type="EMBL" id="OAA60293.1"/>
    </source>
</evidence>
<dbReference type="GO" id="GO:0008270">
    <property type="term" value="F:zinc ion binding"/>
    <property type="evidence" value="ECO:0007669"/>
    <property type="project" value="InterPro"/>
</dbReference>
<dbReference type="GO" id="GO:0000981">
    <property type="term" value="F:DNA-binding transcription factor activity, RNA polymerase II-specific"/>
    <property type="evidence" value="ECO:0007669"/>
    <property type="project" value="InterPro"/>
</dbReference>
<proteinExistence type="predicted"/>
<sequence>MEQNRRRQQRKACDICRRRKVRCDIELSLGGPCSVCRKSGIKCQSTTQWARPRRRRTTAAENADTAVAAAAAPGRDALEPGRTPSHTPQARGSGQGVGNSPEACYTHTRPATNADPGSLWTATGTSLPSLPTGMSTAPGRRGGGVETQAGDALNAENAGARQDDLARHGLARFLKQGINAGIWSVFNTSSEFRIAYVGTSVSNLAHLVDLHSSYRREHQPLLSSPATAADPVGLGRALHYPYPPIRSPKSWKPTIEDWGFFLAPDLAADVASFPLPEVRDALVTAYFRDVHPTLPVVSKPEFLAAYRTPGHPPPLMLFQAVLMAGATACTHPLVARDRHAVKSILFRRAALLYHTRHETDRIHMMQAALLFTWHVGDGDTISGGPWYWTGTAVRIGYGLGVHRRNPALPALETSQYRRCWWLAFISEVLSALETGRPCAVQAADTDQTLMTERDLTDRDPADTTTIHAGGSGDPFAVASPTRADPSPLSAYVDTASATMPAPSAAEADGAGRTGVNGDGGMEGGRASFINRTVELCFIGLDIIALSAPSQRRLMSVESIDARLGLWSLRAGIISSSSSIGGGGSDYGIGNGHGGAEDSRSHSPGGGGGDGDDNSGGPGSSSASSDTALNDTATRDAAKIERCHLSMYYNLMLLHLHRRYNEAPPPTPSSRAVCAAAARAIIGSLETLIALGGRDAGDSWGGLASCHFTVVGAVTAAAIQTAHELREAALARSFLVVIPALEQLARLLRVAARLARHWPNAQAVYDVFHELHQEYETYVTQDLRGEQAIVPESQPDWELILAGVQVPPMANPVVDEGWLNIPNQL</sequence>